<evidence type="ECO:0000313" key="1">
    <source>
        <dbReference type="EMBL" id="DAD45920.1"/>
    </source>
</evidence>
<protein>
    <submittedName>
        <fullName evidence="1">Uncharacterized protein</fullName>
    </submittedName>
</protein>
<dbReference type="EMBL" id="DUZY01000007">
    <property type="protein sequence ID" value="DAD45920.1"/>
    <property type="molecule type" value="Genomic_DNA"/>
</dbReference>
<evidence type="ECO:0000313" key="2">
    <source>
        <dbReference type="Proteomes" id="UP000607653"/>
    </source>
</evidence>
<proteinExistence type="predicted"/>
<comment type="caution">
    <text evidence="1">The sequence shown here is derived from an EMBL/GenBank/DDBJ whole genome shotgun (WGS) entry which is preliminary data.</text>
</comment>
<reference evidence="1 2" key="1">
    <citation type="journal article" date="2020" name="Mol. Biol. Evol.">
        <title>Distinct Expression and Methylation Patterns for Genes with Different Fates following a Single Whole-Genome Duplication in Flowering Plants.</title>
        <authorList>
            <person name="Shi T."/>
            <person name="Rahmani R.S."/>
            <person name="Gugger P.F."/>
            <person name="Wang M."/>
            <person name="Li H."/>
            <person name="Zhang Y."/>
            <person name="Li Z."/>
            <person name="Wang Q."/>
            <person name="Van de Peer Y."/>
            <person name="Marchal K."/>
            <person name="Chen J."/>
        </authorList>
    </citation>
    <scope>NUCLEOTIDE SEQUENCE [LARGE SCALE GENOMIC DNA]</scope>
    <source>
        <tissue evidence="1">Leaf</tissue>
    </source>
</reference>
<name>A0A822ZN73_NELNU</name>
<organism evidence="1 2">
    <name type="scientific">Nelumbo nucifera</name>
    <name type="common">Sacred lotus</name>
    <dbReference type="NCBI Taxonomy" id="4432"/>
    <lineage>
        <taxon>Eukaryota</taxon>
        <taxon>Viridiplantae</taxon>
        <taxon>Streptophyta</taxon>
        <taxon>Embryophyta</taxon>
        <taxon>Tracheophyta</taxon>
        <taxon>Spermatophyta</taxon>
        <taxon>Magnoliopsida</taxon>
        <taxon>Proteales</taxon>
        <taxon>Nelumbonaceae</taxon>
        <taxon>Nelumbo</taxon>
    </lineage>
</organism>
<dbReference type="Proteomes" id="UP000607653">
    <property type="component" value="Unassembled WGS sequence"/>
</dbReference>
<accession>A0A822ZN73</accession>
<gene>
    <name evidence="1" type="ORF">HUJ06_004150</name>
</gene>
<sequence>MYIVSFHLIKPTQNACAPTLNVGEPNSSFMFS</sequence>
<keyword evidence="2" id="KW-1185">Reference proteome</keyword>
<dbReference type="AlphaFoldDB" id="A0A822ZN73"/>